<gene>
    <name evidence="1" type="ORF">JK636_13780</name>
</gene>
<organism evidence="1 2">
    <name type="scientific">Clostridium rhizosphaerae</name>
    <dbReference type="NCBI Taxonomy" id="2803861"/>
    <lineage>
        <taxon>Bacteria</taxon>
        <taxon>Bacillati</taxon>
        <taxon>Bacillota</taxon>
        <taxon>Clostridia</taxon>
        <taxon>Eubacteriales</taxon>
        <taxon>Clostridiaceae</taxon>
        <taxon>Clostridium</taxon>
    </lineage>
</organism>
<evidence type="ECO:0000313" key="2">
    <source>
        <dbReference type="Proteomes" id="UP000632377"/>
    </source>
</evidence>
<accession>A0ABS1TBT0</accession>
<proteinExistence type="predicted"/>
<reference evidence="1 2" key="1">
    <citation type="submission" date="2021-01" db="EMBL/GenBank/DDBJ databases">
        <title>Genome public.</title>
        <authorList>
            <person name="Liu C."/>
            <person name="Sun Q."/>
        </authorList>
    </citation>
    <scope>NUCLEOTIDE SEQUENCE [LARGE SCALE GENOMIC DNA]</scope>
    <source>
        <strain evidence="1 2">YIM B02515</strain>
    </source>
</reference>
<sequence length="115" mass="14166">MMDMEEEQMKMMYPKIYIFIMPYIKQHCDMHEHMHGTEKCPMMEDIEDMTDKVYNKVEADLDGKFGSEDEENMRLPRYGRRGAVRDLISILLLNEFIRRRRRRRPRPRPYNHYGY</sequence>
<dbReference type="Proteomes" id="UP000632377">
    <property type="component" value="Unassembled WGS sequence"/>
</dbReference>
<keyword evidence="2" id="KW-1185">Reference proteome</keyword>
<protein>
    <submittedName>
        <fullName evidence="1">Uncharacterized protein</fullName>
    </submittedName>
</protein>
<dbReference type="EMBL" id="JAESWC010000008">
    <property type="protein sequence ID" value="MBL4936827.1"/>
    <property type="molecule type" value="Genomic_DNA"/>
</dbReference>
<comment type="caution">
    <text evidence="1">The sequence shown here is derived from an EMBL/GenBank/DDBJ whole genome shotgun (WGS) entry which is preliminary data.</text>
</comment>
<name>A0ABS1TBT0_9CLOT</name>
<evidence type="ECO:0000313" key="1">
    <source>
        <dbReference type="EMBL" id="MBL4936827.1"/>
    </source>
</evidence>